<evidence type="ECO:0000259" key="1">
    <source>
        <dbReference type="Pfam" id="PF01370"/>
    </source>
</evidence>
<sequence length="273" mass="29076">MIALTGATGLVGRWLLPLADLTFGRGPAGKRHRDYSLTGPPPDLTGVTTLIHAAFQHEPGRYRGGEGDNPEGFIEANLHGTLRLFDAAADAGVERVIFLSSRAVFDGLPPGTNLSEDLTTEPKSLYGQVKAAAETRLFSLPMVGISLRATGIYGPGKDHKWTGLFADHLNGRPVAPRRGTEVHGTDLAQAARLALTSATSGAMHVSDIFLDRHDLLTEVNRLTGCKIAPPTRATSPVSPLICDKLRSLGWTPGGMNLLRSSLSEMLPETAART</sequence>
<dbReference type="PANTHER" id="PTHR43245:SF58">
    <property type="entry name" value="BLL5923 PROTEIN"/>
    <property type="match status" value="1"/>
</dbReference>
<gene>
    <name evidence="2" type="ORF">GGQ68_004536</name>
</gene>
<evidence type="ECO:0000313" key="2">
    <source>
        <dbReference type="EMBL" id="MBB3988180.1"/>
    </source>
</evidence>
<protein>
    <submittedName>
        <fullName evidence="2">Nucleoside-diphosphate-sugar epimerase</fullName>
    </submittedName>
</protein>
<organism evidence="2 3">
    <name type="scientific">Sagittula marina</name>
    <dbReference type="NCBI Taxonomy" id="943940"/>
    <lineage>
        <taxon>Bacteria</taxon>
        <taxon>Pseudomonadati</taxon>
        <taxon>Pseudomonadota</taxon>
        <taxon>Alphaproteobacteria</taxon>
        <taxon>Rhodobacterales</taxon>
        <taxon>Roseobacteraceae</taxon>
        <taxon>Sagittula</taxon>
    </lineage>
</organism>
<name>A0A7W6DS27_9RHOB</name>
<dbReference type="InterPro" id="IPR001509">
    <property type="entry name" value="Epimerase_deHydtase"/>
</dbReference>
<dbReference type="CDD" id="cd08946">
    <property type="entry name" value="SDR_e"/>
    <property type="match status" value="1"/>
</dbReference>
<dbReference type="PANTHER" id="PTHR43245">
    <property type="entry name" value="BIFUNCTIONAL POLYMYXIN RESISTANCE PROTEIN ARNA"/>
    <property type="match status" value="1"/>
</dbReference>
<dbReference type="Gene3D" id="3.40.50.720">
    <property type="entry name" value="NAD(P)-binding Rossmann-like Domain"/>
    <property type="match status" value="1"/>
</dbReference>
<reference evidence="2 3" key="1">
    <citation type="submission" date="2020-08" db="EMBL/GenBank/DDBJ databases">
        <title>Genomic Encyclopedia of Type Strains, Phase IV (KMG-IV): sequencing the most valuable type-strain genomes for metagenomic binning, comparative biology and taxonomic classification.</title>
        <authorList>
            <person name="Goeker M."/>
        </authorList>
    </citation>
    <scope>NUCLEOTIDE SEQUENCE [LARGE SCALE GENOMIC DNA]</scope>
    <source>
        <strain evidence="2 3">DSM 102235</strain>
    </source>
</reference>
<dbReference type="AlphaFoldDB" id="A0A7W6DS27"/>
<accession>A0A7W6DS27</accession>
<proteinExistence type="predicted"/>
<feature type="domain" description="NAD-dependent epimerase/dehydratase" evidence="1">
    <location>
        <begin position="47"/>
        <end position="200"/>
    </location>
</feature>
<dbReference type="SUPFAM" id="SSF51735">
    <property type="entry name" value="NAD(P)-binding Rossmann-fold domains"/>
    <property type="match status" value="1"/>
</dbReference>
<dbReference type="Proteomes" id="UP000541426">
    <property type="component" value="Unassembled WGS sequence"/>
</dbReference>
<dbReference type="InterPro" id="IPR036291">
    <property type="entry name" value="NAD(P)-bd_dom_sf"/>
</dbReference>
<evidence type="ECO:0000313" key="3">
    <source>
        <dbReference type="Proteomes" id="UP000541426"/>
    </source>
</evidence>
<dbReference type="EMBL" id="JACIEJ010000017">
    <property type="protein sequence ID" value="MBB3988180.1"/>
    <property type="molecule type" value="Genomic_DNA"/>
</dbReference>
<keyword evidence="3" id="KW-1185">Reference proteome</keyword>
<dbReference type="InterPro" id="IPR050177">
    <property type="entry name" value="Lipid_A_modif_metabolic_enz"/>
</dbReference>
<comment type="caution">
    <text evidence="2">The sequence shown here is derived from an EMBL/GenBank/DDBJ whole genome shotgun (WGS) entry which is preliminary data.</text>
</comment>
<dbReference type="RefSeq" id="WP_183969811.1">
    <property type="nucleotide sequence ID" value="NZ_BAABBZ010000016.1"/>
</dbReference>
<dbReference type="Pfam" id="PF01370">
    <property type="entry name" value="Epimerase"/>
    <property type="match status" value="1"/>
</dbReference>